<organism evidence="1 2">
    <name type="scientific">Funneliformis geosporum</name>
    <dbReference type="NCBI Taxonomy" id="1117311"/>
    <lineage>
        <taxon>Eukaryota</taxon>
        <taxon>Fungi</taxon>
        <taxon>Fungi incertae sedis</taxon>
        <taxon>Mucoromycota</taxon>
        <taxon>Glomeromycotina</taxon>
        <taxon>Glomeromycetes</taxon>
        <taxon>Glomerales</taxon>
        <taxon>Glomeraceae</taxon>
        <taxon>Funneliformis</taxon>
    </lineage>
</organism>
<dbReference type="AlphaFoldDB" id="A0A9W4TBS0"/>
<reference evidence="1" key="1">
    <citation type="submission" date="2022-08" db="EMBL/GenBank/DDBJ databases">
        <authorList>
            <person name="Kallberg Y."/>
            <person name="Tangrot J."/>
            <person name="Rosling A."/>
        </authorList>
    </citation>
    <scope>NUCLEOTIDE SEQUENCE</scope>
    <source>
        <strain evidence="1">Wild A</strain>
    </source>
</reference>
<name>A0A9W4TBS0_9GLOM</name>
<evidence type="ECO:0000313" key="1">
    <source>
        <dbReference type="EMBL" id="CAI2201256.1"/>
    </source>
</evidence>
<evidence type="ECO:0000313" key="2">
    <source>
        <dbReference type="Proteomes" id="UP001153678"/>
    </source>
</evidence>
<feature type="non-terminal residue" evidence="1">
    <location>
        <position position="1"/>
    </location>
</feature>
<comment type="caution">
    <text evidence="1">The sequence shown here is derived from an EMBL/GenBank/DDBJ whole genome shotgun (WGS) entry which is preliminary data.</text>
</comment>
<protein>
    <submittedName>
        <fullName evidence="1">1218_t:CDS:1</fullName>
    </submittedName>
</protein>
<dbReference type="Proteomes" id="UP001153678">
    <property type="component" value="Unassembled WGS sequence"/>
</dbReference>
<sequence>IKPLSGEIKTPSIVIISFWFQFNSRRGLKAVAAAANLEILIILTSLPSIIKGEASSTNLLERGIPPKFPTKQFWLTKPAVE</sequence>
<dbReference type="EMBL" id="CAMKVN010026997">
    <property type="protein sequence ID" value="CAI2201256.1"/>
    <property type="molecule type" value="Genomic_DNA"/>
</dbReference>
<keyword evidence="2" id="KW-1185">Reference proteome</keyword>
<accession>A0A9W4TBS0</accession>
<proteinExistence type="predicted"/>
<gene>
    <name evidence="1" type="ORF">FWILDA_LOCUS19975</name>
</gene>
<feature type="non-terminal residue" evidence="1">
    <location>
        <position position="81"/>
    </location>
</feature>